<sequence>MEVYKTLRRSISTASNTMVRTKPIAAKDNENGKAWIHPPDLIIHGRVSYTLKLVGSSEVDCANATREAMHKIRFNAQVQQGVVGTSGSKLQKVDLLICVSGVTLMDNKSKLILHTYPMHRMVSVSVDKDDKRVIFFVTKKADTANTKYECFVFLADKLAADIAVTIGEAFSLAYQKFIDTNSKDLENQKQMIQLRRRIQELEEENRSLKEELFKSYRQQTSAPPPPDTNSIPVNNLAKLKLNERKKEKEEEFNKFEDSFNDTTTIINPFAKNAITLDDPFANDDFFTSQPGNSASTKNDNFTTLEEFDEMLSEVDTRLYEMKKACIVTGPSRKENSANDENCTNGTNAANDESLERSGGIMLSVLLSRVVILTAGTLYPAYRSFKAVRTKNVKEYVKWMMFWIVFGLFMFFEAIADIFVSFWFPFYYEAKIIFVIWLLSPWTKGASLLYRKWIHPLLSKHEDEIDAMLEKAKDESYKSALSIGQKGISAAKDIIATAALRGQERLQKSYSMNDVSGDNAVYRRKTLGGRIQAERIVNEEVIIEEDDTKVRTWSGYYDDKGTLVENVIQEEGNDPYDDELIDLSDDQYIPPKQAKARSRTTSRSRGDSVEAVTEPVYSTRVTRSQRSNY</sequence>
<evidence type="ECO:0000313" key="2">
    <source>
        <dbReference type="WBParaSite" id="RSKR_0000123800.1"/>
    </source>
</evidence>
<accession>A0AC35TJA0</accession>
<name>A0AC35TJA0_9BILA</name>
<organism evidence="1 2">
    <name type="scientific">Rhabditophanes sp. KR3021</name>
    <dbReference type="NCBI Taxonomy" id="114890"/>
    <lineage>
        <taxon>Eukaryota</taxon>
        <taxon>Metazoa</taxon>
        <taxon>Ecdysozoa</taxon>
        <taxon>Nematoda</taxon>
        <taxon>Chromadorea</taxon>
        <taxon>Rhabditida</taxon>
        <taxon>Tylenchina</taxon>
        <taxon>Panagrolaimomorpha</taxon>
        <taxon>Strongyloidoidea</taxon>
        <taxon>Alloionematidae</taxon>
        <taxon>Rhabditophanes</taxon>
    </lineage>
</organism>
<dbReference type="WBParaSite" id="RSKR_0000123800.1">
    <property type="protein sequence ID" value="RSKR_0000123800.1"/>
    <property type="gene ID" value="RSKR_0000123800"/>
</dbReference>
<evidence type="ECO:0000313" key="1">
    <source>
        <dbReference type="Proteomes" id="UP000095286"/>
    </source>
</evidence>
<proteinExistence type="predicted"/>
<protein>
    <submittedName>
        <fullName evidence="2">PID domain-containing protein</fullName>
    </submittedName>
</protein>
<reference evidence="2" key="1">
    <citation type="submission" date="2016-11" db="UniProtKB">
        <authorList>
            <consortium name="WormBaseParasite"/>
        </authorList>
    </citation>
    <scope>IDENTIFICATION</scope>
    <source>
        <strain evidence="2">KR3021</strain>
    </source>
</reference>
<dbReference type="Proteomes" id="UP000095286">
    <property type="component" value="Unplaced"/>
</dbReference>